<evidence type="ECO:0000313" key="2">
    <source>
        <dbReference type="Proteomes" id="UP000255890"/>
    </source>
</evidence>
<gene>
    <name evidence="1" type="ORF">WANDERER_67</name>
</gene>
<reference evidence="2" key="1">
    <citation type="submission" date="2018-06" db="EMBL/GenBank/DDBJ databases">
        <authorList>
            <person name="Merrill B.D."/>
            <person name="Payne A.M."/>
            <person name="Hilton J.A."/>
            <person name="Ward A.T."/>
            <person name="Fajardo C.P."/>
            <person name="Velez K."/>
            <person name="Hope S."/>
            <person name="Tsourkas P.K."/>
        </authorList>
    </citation>
    <scope>NUCLEOTIDE SEQUENCE [LARGE SCALE GENOMIC DNA]</scope>
</reference>
<protein>
    <submittedName>
        <fullName evidence="1">Uncharacterized protein</fullName>
    </submittedName>
</protein>
<dbReference type="Proteomes" id="UP000255890">
    <property type="component" value="Segment"/>
</dbReference>
<accession>A0A345ARN6</accession>
<evidence type="ECO:0000313" key="1">
    <source>
        <dbReference type="EMBL" id="AXF39490.1"/>
    </source>
</evidence>
<keyword evidence="2" id="KW-1185">Reference proteome</keyword>
<name>A0A345ARN6_9CAUD</name>
<dbReference type="EMBL" id="MH431930">
    <property type="protein sequence ID" value="AXF39490.1"/>
    <property type="molecule type" value="Genomic_DNA"/>
</dbReference>
<proteinExistence type="predicted"/>
<organism evidence="1 2">
    <name type="scientific">Paenibacillus phage Wanderer</name>
    <dbReference type="NCBI Taxonomy" id="2249779"/>
    <lineage>
        <taxon>Viruses</taxon>
        <taxon>Duplodnaviria</taxon>
        <taxon>Heunggongvirae</taxon>
        <taxon>Uroviricota</taxon>
        <taxon>Caudoviricetes</taxon>
        <taxon>Gochnauervirinae</taxon>
        <taxon>Wanderervirus</taxon>
        <taxon>Wanderervirus wanderer</taxon>
    </lineage>
</organism>
<sequence>MEVLSEILAVLPLNLQKNSRFHKKSGGKTAKTKTRTLDTLGFENCIWRFYHQKSNENRAKFWRFNV</sequence>